<gene>
    <name evidence="1" type="ORF">GCM10023116_01840</name>
</gene>
<dbReference type="Proteomes" id="UP001500604">
    <property type="component" value="Unassembled WGS sequence"/>
</dbReference>
<dbReference type="EMBL" id="BAABFL010000013">
    <property type="protein sequence ID" value="GAA4647922.1"/>
    <property type="molecule type" value="Genomic_DNA"/>
</dbReference>
<proteinExistence type="predicted"/>
<protein>
    <submittedName>
        <fullName evidence="1">Uncharacterized protein</fullName>
    </submittedName>
</protein>
<reference evidence="2" key="1">
    <citation type="journal article" date="2019" name="Int. J. Syst. Evol. Microbiol.">
        <title>The Global Catalogue of Microorganisms (GCM) 10K type strain sequencing project: providing services to taxonomists for standard genome sequencing and annotation.</title>
        <authorList>
            <consortium name="The Broad Institute Genomics Platform"/>
            <consortium name="The Broad Institute Genome Sequencing Center for Infectious Disease"/>
            <person name="Wu L."/>
            <person name="Ma J."/>
        </authorList>
    </citation>
    <scope>NUCLEOTIDE SEQUENCE [LARGE SCALE GENOMIC DNA]</scope>
    <source>
        <strain evidence="2">JCM 17805</strain>
    </source>
</reference>
<evidence type="ECO:0000313" key="1">
    <source>
        <dbReference type="EMBL" id="GAA4647922.1"/>
    </source>
</evidence>
<keyword evidence="2" id="KW-1185">Reference proteome</keyword>
<evidence type="ECO:0000313" key="2">
    <source>
        <dbReference type="Proteomes" id="UP001500604"/>
    </source>
</evidence>
<accession>A0ABP8UWE5</accession>
<comment type="caution">
    <text evidence="1">The sequence shown here is derived from an EMBL/GenBank/DDBJ whole genome shotgun (WGS) entry which is preliminary data.</text>
</comment>
<organism evidence="1 2">
    <name type="scientific">Kistimonas scapharcae</name>
    <dbReference type="NCBI Taxonomy" id="1036133"/>
    <lineage>
        <taxon>Bacteria</taxon>
        <taxon>Pseudomonadati</taxon>
        <taxon>Pseudomonadota</taxon>
        <taxon>Gammaproteobacteria</taxon>
        <taxon>Oceanospirillales</taxon>
        <taxon>Endozoicomonadaceae</taxon>
        <taxon>Kistimonas</taxon>
    </lineage>
</organism>
<sequence length="84" mass="9255">MNYTNVVNNAQTNQYERNMAMQDQMINVGRGIAQSGVSNMNTAANAKNQRDMTNESIDAQNKAAKYQSYSQMLQLGALAAVAFM</sequence>
<dbReference type="RefSeq" id="WP_345192906.1">
    <property type="nucleotide sequence ID" value="NZ_BAABFL010000013.1"/>
</dbReference>
<name>A0ABP8UWE5_9GAMM</name>